<evidence type="ECO:0000313" key="10">
    <source>
        <dbReference type="Proteomes" id="UP001549164"/>
    </source>
</evidence>
<gene>
    <name evidence="9" type="ORF">ABID12_003424</name>
</gene>
<feature type="chain" id="PRO_5045099825" evidence="8">
    <location>
        <begin position="20"/>
        <end position="97"/>
    </location>
</feature>
<dbReference type="Proteomes" id="UP001549164">
    <property type="component" value="Unassembled WGS sequence"/>
</dbReference>
<evidence type="ECO:0000256" key="6">
    <source>
        <dbReference type="ARBA" id="ARBA00023288"/>
    </source>
</evidence>
<keyword evidence="10" id="KW-1185">Reference proteome</keyword>
<name>A0ABV2IEX0_9HYPH</name>
<reference evidence="9 10" key="1">
    <citation type="submission" date="2024-06" db="EMBL/GenBank/DDBJ databases">
        <title>Genomic Encyclopedia of Type Strains, Phase IV (KMG-IV): sequencing the most valuable type-strain genomes for metagenomic binning, comparative biology and taxonomic classification.</title>
        <authorList>
            <person name="Goeker M."/>
        </authorList>
    </citation>
    <scope>NUCLEOTIDE SEQUENCE [LARGE SCALE GENOMIC DNA]</scope>
    <source>
        <strain evidence="9 10">DSM 28102</strain>
    </source>
</reference>
<keyword evidence="6 9" id="KW-0449">Lipoprotein</keyword>
<evidence type="ECO:0000256" key="2">
    <source>
        <dbReference type="ARBA" id="ARBA00022729"/>
    </source>
</evidence>
<keyword evidence="3" id="KW-0472">Membrane</keyword>
<proteinExistence type="predicted"/>
<dbReference type="NCBIfam" id="NF047847">
    <property type="entry name" value="SS_mature_LptM"/>
    <property type="match status" value="1"/>
</dbReference>
<dbReference type="InterPro" id="IPR032831">
    <property type="entry name" value="LptM_cons"/>
</dbReference>
<feature type="region of interest" description="Disordered" evidence="7">
    <location>
        <begin position="24"/>
        <end position="46"/>
    </location>
</feature>
<dbReference type="RefSeq" id="WP_354435288.1">
    <property type="nucleotide sequence ID" value="NZ_JBEPLY010000013.1"/>
</dbReference>
<evidence type="ECO:0000256" key="5">
    <source>
        <dbReference type="ARBA" id="ARBA00023237"/>
    </source>
</evidence>
<evidence type="ECO:0000256" key="7">
    <source>
        <dbReference type="SAM" id="MobiDB-lite"/>
    </source>
</evidence>
<dbReference type="EMBL" id="JBEPLY010000013">
    <property type="protein sequence ID" value="MET3601466.1"/>
    <property type="molecule type" value="Genomic_DNA"/>
</dbReference>
<evidence type="ECO:0000256" key="4">
    <source>
        <dbReference type="ARBA" id="ARBA00023139"/>
    </source>
</evidence>
<comment type="caution">
    <text evidence="9">The sequence shown here is derived from an EMBL/GenBank/DDBJ whole genome shotgun (WGS) entry which is preliminary data.</text>
</comment>
<keyword evidence="2 8" id="KW-0732">Signal</keyword>
<dbReference type="Pfam" id="PF13627">
    <property type="entry name" value="LptM_cons"/>
    <property type="match status" value="1"/>
</dbReference>
<feature type="signal peptide" evidence="8">
    <location>
        <begin position="1"/>
        <end position="19"/>
    </location>
</feature>
<evidence type="ECO:0000256" key="1">
    <source>
        <dbReference type="ARBA" id="ARBA00004459"/>
    </source>
</evidence>
<protein>
    <submittedName>
        <fullName evidence="9">Small lipoprotein YifL</fullName>
    </submittedName>
</protein>
<evidence type="ECO:0000313" key="9">
    <source>
        <dbReference type="EMBL" id="MET3601466.1"/>
    </source>
</evidence>
<sequence length="97" mass="10080">MRKDRIAVAALLVSALALTACGRRGPLEVPPATPQQAEREARDANTPAIQIAPNDKPVVFDGSGNNVINNGPDAAISEPASTATGEPDTFFLDSLIN</sequence>
<comment type="subcellular location">
    <subcellularLocation>
        <location evidence="1">Cell outer membrane</location>
        <topology evidence="1">Lipid-anchor</topology>
    </subcellularLocation>
</comment>
<keyword evidence="5" id="KW-0998">Cell outer membrane</keyword>
<dbReference type="PROSITE" id="PS51257">
    <property type="entry name" value="PROKAR_LIPOPROTEIN"/>
    <property type="match status" value="1"/>
</dbReference>
<accession>A0ABV2IEX0</accession>
<evidence type="ECO:0000256" key="8">
    <source>
        <dbReference type="SAM" id="SignalP"/>
    </source>
</evidence>
<organism evidence="9 10">
    <name type="scientific">Martelella mangrovi</name>
    <dbReference type="NCBI Taxonomy" id="1397477"/>
    <lineage>
        <taxon>Bacteria</taxon>
        <taxon>Pseudomonadati</taxon>
        <taxon>Pseudomonadota</taxon>
        <taxon>Alphaproteobacteria</taxon>
        <taxon>Hyphomicrobiales</taxon>
        <taxon>Aurantimonadaceae</taxon>
        <taxon>Martelella</taxon>
    </lineage>
</organism>
<evidence type="ECO:0000256" key="3">
    <source>
        <dbReference type="ARBA" id="ARBA00023136"/>
    </source>
</evidence>
<keyword evidence="4" id="KW-0564">Palmitate</keyword>